<proteinExistence type="predicted"/>
<evidence type="ECO:0000256" key="1">
    <source>
        <dbReference type="SAM" id="Phobius"/>
    </source>
</evidence>
<sequence length="404" mass="46814">MAIGLIALIVGMPHDAESNTRFWANILVNGFFFFGISLGTLFFLALQYATEASYLTVLKRVFEGISQYMWVGAITLIIFFAACSLHWNHIYHWMDPAATHEFVIEGTIDSAHPEYTNDATVEGAIENHHYDSIIAGKTAYLNQGFFWLRTIAYLAVWLFFVNLFRKRSLKEDQEGGTKIHFKNMVYSAIFLVFFAYTSSTASWDWLMSIDTHWFSTLFGWYVFSGIWVSAMITIVLLTLYLKSKGYLEVVNKSHMHDITKWMFAISFLWSYLWFSQFMLIWYSNIPEEVTYYMTRIEHYRGLFFGVFAVNFIMPMVILMSRDSKRSIGYALVVGIVIFIGHWLDVFLMVMPGTVGSHWHFGFLEIGTFIGFLGLFLFTVFRSLAKAPLVVKNHPFLDESKHLHI</sequence>
<accession>A0A6N9NFS5</accession>
<feature type="transmembrane region" description="Helical" evidence="1">
    <location>
        <begin position="261"/>
        <end position="282"/>
    </location>
</feature>
<feature type="transmembrane region" description="Helical" evidence="1">
    <location>
        <begin position="67"/>
        <end position="87"/>
    </location>
</feature>
<feature type="transmembrane region" description="Helical" evidence="1">
    <location>
        <begin position="146"/>
        <end position="164"/>
    </location>
</feature>
<name>A0A6N9NFS5_9FLAO</name>
<gene>
    <name evidence="2" type="ORF">GQN54_00850</name>
</gene>
<comment type="caution">
    <text evidence="2">The sequence shown here is derived from an EMBL/GenBank/DDBJ whole genome shotgun (WGS) entry which is preliminary data.</text>
</comment>
<dbReference type="PANTHER" id="PTHR43044">
    <property type="match status" value="1"/>
</dbReference>
<evidence type="ECO:0000313" key="2">
    <source>
        <dbReference type="EMBL" id="NBG64644.1"/>
    </source>
</evidence>
<feature type="transmembrane region" description="Helical" evidence="1">
    <location>
        <begin position="26"/>
        <end position="46"/>
    </location>
</feature>
<keyword evidence="1" id="KW-1133">Transmembrane helix</keyword>
<keyword evidence="1" id="KW-0472">Membrane</keyword>
<reference evidence="2 3" key="1">
    <citation type="submission" date="2019-12" db="EMBL/GenBank/DDBJ databases">
        <authorList>
            <person name="Zhao J."/>
        </authorList>
    </citation>
    <scope>NUCLEOTIDE SEQUENCE [LARGE SCALE GENOMIC DNA]</scope>
    <source>
        <strain evidence="2 3">S-15</strain>
    </source>
</reference>
<organism evidence="2 3">
    <name type="scientific">Acidiluteibacter ferrifornacis</name>
    <dbReference type="NCBI Taxonomy" id="2692424"/>
    <lineage>
        <taxon>Bacteria</taxon>
        <taxon>Pseudomonadati</taxon>
        <taxon>Bacteroidota</taxon>
        <taxon>Flavobacteriia</taxon>
        <taxon>Flavobacteriales</taxon>
        <taxon>Cryomorphaceae</taxon>
        <taxon>Acidiluteibacter</taxon>
    </lineage>
</organism>
<evidence type="ECO:0000313" key="3">
    <source>
        <dbReference type="Proteomes" id="UP000470771"/>
    </source>
</evidence>
<dbReference type="AlphaFoldDB" id="A0A6N9NFS5"/>
<feature type="transmembrane region" description="Helical" evidence="1">
    <location>
        <begin position="218"/>
        <end position="241"/>
    </location>
</feature>
<feature type="transmembrane region" description="Helical" evidence="1">
    <location>
        <begin position="185"/>
        <end position="206"/>
    </location>
</feature>
<dbReference type="Proteomes" id="UP000470771">
    <property type="component" value="Unassembled WGS sequence"/>
</dbReference>
<protein>
    <submittedName>
        <fullName evidence="2">Quinol:cytochrome C oxidoreductase</fullName>
    </submittedName>
</protein>
<keyword evidence="3" id="KW-1185">Reference proteome</keyword>
<dbReference type="EMBL" id="WWNE01000003">
    <property type="protein sequence ID" value="NBG64644.1"/>
    <property type="molecule type" value="Genomic_DNA"/>
</dbReference>
<dbReference type="PANTHER" id="PTHR43044:SF1">
    <property type="entry name" value="QUINOL:CYTOCHROME C OXIDOREDUCTASE QUINONE-BINDING SUBUNIT 2"/>
    <property type="match status" value="1"/>
</dbReference>
<keyword evidence="1" id="KW-0812">Transmembrane</keyword>
<feature type="transmembrane region" description="Helical" evidence="1">
    <location>
        <begin position="302"/>
        <end position="320"/>
    </location>
</feature>
<feature type="transmembrane region" description="Helical" evidence="1">
    <location>
        <begin position="362"/>
        <end position="384"/>
    </location>
</feature>
<feature type="transmembrane region" description="Helical" evidence="1">
    <location>
        <begin position="327"/>
        <end position="350"/>
    </location>
</feature>